<reference evidence="5 6" key="1">
    <citation type="submission" date="2016-10" db="EMBL/GenBank/DDBJ databases">
        <title>Proteomics and genomics reveal pathogen-plant mechanisms compatible with a hemibiotrophic lifestyle of Diplodia corticola.</title>
        <authorList>
            <person name="Fernandes I."/>
            <person name="De Jonge R."/>
            <person name="Van De Peer Y."/>
            <person name="Devreese B."/>
            <person name="Alves A."/>
            <person name="Esteves A.C."/>
        </authorList>
    </citation>
    <scope>NUCLEOTIDE SEQUENCE [LARGE SCALE GENOMIC DNA]</scope>
    <source>
        <strain evidence="5 6">CBS 112549</strain>
    </source>
</reference>
<protein>
    <submittedName>
        <fullName evidence="5">Penicillin-binding protein</fullName>
    </submittedName>
</protein>
<comment type="similarity">
    <text evidence="1">Belongs to the peptidase S12 family.</text>
</comment>
<feature type="chain" id="PRO_5012860012" evidence="3">
    <location>
        <begin position="20"/>
        <end position="643"/>
    </location>
</feature>
<dbReference type="Pfam" id="PF00144">
    <property type="entry name" value="Beta-lactamase"/>
    <property type="match status" value="1"/>
</dbReference>
<dbReference type="Gene3D" id="3.40.710.10">
    <property type="entry name" value="DD-peptidase/beta-lactamase superfamily"/>
    <property type="match status" value="1"/>
</dbReference>
<organism evidence="5 6">
    <name type="scientific">Diplodia corticola</name>
    <dbReference type="NCBI Taxonomy" id="236234"/>
    <lineage>
        <taxon>Eukaryota</taxon>
        <taxon>Fungi</taxon>
        <taxon>Dikarya</taxon>
        <taxon>Ascomycota</taxon>
        <taxon>Pezizomycotina</taxon>
        <taxon>Dothideomycetes</taxon>
        <taxon>Dothideomycetes incertae sedis</taxon>
        <taxon>Botryosphaeriales</taxon>
        <taxon>Botryosphaeriaceae</taxon>
        <taxon>Diplodia</taxon>
    </lineage>
</organism>
<feature type="signal peptide" evidence="3">
    <location>
        <begin position="1"/>
        <end position="19"/>
    </location>
</feature>
<dbReference type="AlphaFoldDB" id="A0A1J9QNW0"/>
<evidence type="ECO:0000313" key="6">
    <source>
        <dbReference type="Proteomes" id="UP000183809"/>
    </source>
</evidence>
<accession>A0A1J9QNW0</accession>
<dbReference type="GeneID" id="31018565"/>
<dbReference type="PANTHER" id="PTHR46825">
    <property type="entry name" value="D-ALANYL-D-ALANINE-CARBOXYPEPTIDASE/ENDOPEPTIDASE AMPH"/>
    <property type="match status" value="1"/>
</dbReference>
<feature type="region of interest" description="Disordered" evidence="2">
    <location>
        <begin position="356"/>
        <end position="375"/>
    </location>
</feature>
<dbReference type="InterPro" id="IPR050491">
    <property type="entry name" value="AmpC-like"/>
</dbReference>
<feature type="region of interest" description="Disordered" evidence="2">
    <location>
        <begin position="481"/>
        <end position="501"/>
    </location>
</feature>
<evidence type="ECO:0000256" key="1">
    <source>
        <dbReference type="ARBA" id="ARBA00038215"/>
    </source>
</evidence>
<keyword evidence="3" id="KW-0732">Signal</keyword>
<keyword evidence="6" id="KW-1185">Reference proteome</keyword>
<dbReference type="RefSeq" id="XP_020126397.1">
    <property type="nucleotide sequence ID" value="XM_020278304.1"/>
</dbReference>
<sequence>MHLPSKAFVFSCLPLLGRCLAPPVVDRAARLFGQRQQQEPVFETDGRPVDGREGVGDDDGWGDWVRDKYVVQDPFDEDFDRMVEETLAHWHVPGLSVAVVHGDATFAKGYGKAILPDVDATPDTLYYVGSTTKSFTAAAILLLIDDSRLPSSPLPPNLDLTTPVSSLIRADFVLPDPYATSKATLEDLLTHRTGMPRHDLALPAAATTTLRHHVRNLRHLPLTADLRTTWQYCNMMYTALAHVLESLTSTTWAEFVTSRIWRPLAMTNTFASLAAARAHPTARHHLSAPYYWHNASASFVREPHLPDSPALTGAGNVLSSVADYAKYLRALLRRRPNFFAGPDGFRQLRKAARSVVVDPGDDEDDEERGGSGKNAPWVGPELYGLGWTLQTYRVGGLRVYAHGGAVTGYAAEMAYVPEAGWGVAVMANTEVKGGWAAERVLVRLVEGLAGTAADERWDAVGVIDGRVAKLREGRARARETLFPGAPERPREGEGEGEGGEGGWLPLVLPLERYAGTFANDGYGRVTFAVEDGHGGNATVDDDEEGGGSAGAGYGGYDGIRGRHLHASVADRLWPYTMCLEHVSGEFFMAWLGATKDFPNGLFDDEMPLKARFDVGVSGKVERLFLGLEPRMGDEMMVFTRVDE</sequence>
<evidence type="ECO:0000313" key="5">
    <source>
        <dbReference type="EMBL" id="OJD30137.1"/>
    </source>
</evidence>
<dbReference type="PANTHER" id="PTHR46825:SF9">
    <property type="entry name" value="BETA-LACTAMASE-RELATED DOMAIN-CONTAINING PROTEIN"/>
    <property type="match status" value="1"/>
</dbReference>
<name>A0A1J9QNW0_9PEZI</name>
<dbReference type="InterPro" id="IPR001466">
    <property type="entry name" value="Beta-lactam-related"/>
</dbReference>
<dbReference type="OrthoDB" id="5946976at2759"/>
<proteinExistence type="inferred from homology"/>
<evidence type="ECO:0000256" key="2">
    <source>
        <dbReference type="SAM" id="MobiDB-lite"/>
    </source>
</evidence>
<dbReference type="STRING" id="236234.A0A1J9QNW0"/>
<dbReference type="EMBL" id="MNUE01000066">
    <property type="protein sequence ID" value="OJD30137.1"/>
    <property type="molecule type" value="Genomic_DNA"/>
</dbReference>
<feature type="domain" description="Beta-lactamase-related" evidence="4">
    <location>
        <begin position="79"/>
        <end position="438"/>
    </location>
</feature>
<comment type="caution">
    <text evidence="5">The sequence shown here is derived from an EMBL/GenBank/DDBJ whole genome shotgun (WGS) entry which is preliminary data.</text>
</comment>
<dbReference type="InterPro" id="IPR012338">
    <property type="entry name" value="Beta-lactam/transpept-like"/>
</dbReference>
<evidence type="ECO:0000259" key="4">
    <source>
        <dbReference type="Pfam" id="PF00144"/>
    </source>
</evidence>
<gene>
    <name evidence="5" type="ORF">BKCO1_6600044</name>
</gene>
<dbReference type="SUPFAM" id="SSF56601">
    <property type="entry name" value="beta-lactamase/transpeptidase-like"/>
    <property type="match status" value="1"/>
</dbReference>
<evidence type="ECO:0000256" key="3">
    <source>
        <dbReference type="SAM" id="SignalP"/>
    </source>
</evidence>
<dbReference type="Proteomes" id="UP000183809">
    <property type="component" value="Unassembled WGS sequence"/>
</dbReference>